<sequence length="195" mass="21136">MPLPPGTEILAHWAASRRLSFTAHPDEAWFRQWEPYATITPPSAYYNACTWTASGSRHLCIAEPWYAPEGEAPLERTLLGFAVHPGITRRAAARLGEHFLTRVVFLEGPPPIPVTLGDPAWDAGAATFASSPEVAAGAFHPRLRRLLHDRGFQGHIELRARGGLVVHLAGVQPNPGGYELLLGVLREITDAAVAG</sequence>
<protein>
    <submittedName>
        <fullName evidence="1">Uncharacterized protein</fullName>
    </submittedName>
</protein>
<dbReference type="Proteomes" id="UP000019678">
    <property type="component" value="Unassembled WGS sequence"/>
</dbReference>
<evidence type="ECO:0000313" key="2">
    <source>
        <dbReference type="Proteomes" id="UP000019678"/>
    </source>
</evidence>
<keyword evidence="2" id="KW-1185">Reference proteome</keyword>
<accession>A0A017T2L0</accession>
<dbReference type="RefSeq" id="WP_044245857.1">
    <property type="nucleotide sequence ID" value="NZ_ASRX01000045.1"/>
</dbReference>
<gene>
    <name evidence="1" type="ORF">CAP_5457</name>
</gene>
<dbReference type="STRING" id="1192034.CAP_5457"/>
<dbReference type="EMBL" id="ASRX01000045">
    <property type="protein sequence ID" value="EYF03473.1"/>
    <property type="molecule type" value="Genomic_DNA"/>
</dbReference>
<name>A0A017T2L0_9BACT</name>
<evidence type="ECO:0000313" key="1">
    <source>
        <dbReference type="EMBL" id="EYF03473.1"/>
    </source>
</evidence>
<proteinExistence type="predicted"/>
<dbReference type="OrthoDB" id="5504816at2"/>
<organism evidence="1 2">
    <name type="scientific">Chondromyces apiculatus DSM 436</name>
    <dbReference type="NCBI Taxonomy" id="1192034"/>
    <lineage>
        <taxon>Bacteria</taxon>
        <taxon>Pseudomonadati</taxon>
        <taxon>Myxococcota</taxon>
        <taxon>Polyangia</taxon>
        <taxon>Polyangiales</taxon>
        <taxon>Polyangiaceae</taxon>
        <taxon>Chondromyces</taxon>
    </lineage>
</organism>
<dbReference type="AlphaFoldDB" id="A0A017T2L0"/>
<comment type="caution">
    <text evidence="1">The sequence shown here is derived from an EMBL/GenBank/DDBJ whole genome shotgun (WGS) entry which is preliminary data.</text>
</comment>
<reference evidence="1 2" key="1">
    <citation type="submission" date="2013-05" db="EMBL/GenBank/DDBJ databases">
        <title>Genome assembly of Chondromyces apiculatus DSM 436.</title>
        <authorList>
            <person name="Sharma G."/>
            <person name="Khatri I."/>
            <person name="Kaur C."/>
            <person name="Mayilraj S."/>
            <person name="Subramanian S."/>
        </authorList>
    </citation>
    <scope>NUCLEOTIDE SEQUENCE [LARGE SCALE GENOMIC DNA]</scope>
    <source>
        <strain evidence="1 2">DSM 436</strain>
    </source>
</reference>